<dbReference type="AlphaFoldDB" id="A0A645DUC7"/>
<protein>
    <submittedName>
        <fullName evidence="1">Uncharacterized protein</fullName>
    </submittedName>
</protein>
<name>A0A645DUC7_9ZZZZ</name>
<dbReference type="EMBL" id="VSSQ01039827">
    <property type="protein sequence ID" value="MPM92956.1"/>
    <property type="molecule type" value="Genomic_DNA"/>
</dbReference>
<comment type="caution">
    <text evidence="1">The sequence shown here is derived from an EMBL/GenBank/DDBJ whole genome shotgun (WGS) entry which is preliminary data.</text>
</comment>
<sequence>MPSVEILILRSLTIFETISVAGFTFFSISRAEATYLSLVSRIFRRDSSTILGSTSSESSSEIKETASIRSSNVVERTSRISPSQCCFTVSR</sequence>
<reference evidence="1" key="1">
    <citation type="submission" date="2019-08" db="EMBL/GenBank/DDBJ databases">
        <authorList>
            <person name="Kucharzyk K."/>
            <person name="Murdoch R.W."/>
            <person name="Higgins S."/>
            <person name="Loffler F."/>
        </authorList>
    </citation>
    <scope>NUCLEOTIDE SEQUENCE</scope>
</reference>
<accession>A0A645DUC7</accession>
<organism evidence="1">
    <name type="scientific">bioreactor metagenome</name>
    <dbReference type="NCBI Taxonomy" id="1076179"/>
    <lineage>
        <taxon>unclassified sequences</taxon>
        <taxon>metagenomes</taxon>
        <taxon>ecological metagenomes</taxon>
    </lineage>
</organism>
<gene>
    <name evidence="1" type="ORF">SDC9_140092</name>
</gene>
<proteinExistence type="predicted"/>
<evidence type="ECO:0000313" key="1">
    <source>
        <dbReference type="EMBL" id="MPM92956.1"/>
    </source>
</evidence>